<dbReference type="InterPro" id="IPR013320">
    <property type="entry name" value="ConA-like_dom_sf"/>
</dbReference>
<dbReference type="AlphaFoldDB" id="A0A934R526"/>
<dbReference type="EMBL" id="JAENIK010000012">
    <property type="protein sequence ID" value="MBK1817107.1"/>
    <property type="molecule type" value="Genomic_DNA"/>
</dbReference>
<keyword evidence="4" id="KW-0106">Calcium</keyword>
<feature type="domain" description="Sulfatase N-terminal" evidence="6">
    <location>
        <begin position="32"/>
        <end position="384"/>
    </location>
</feature>
<dbReference type="CDD" id="cd16143">
    <property type="entry name" value="ARS_like"/>
    <property type="match status" value="1"/>
</dbReference>
<name>A0A934R526_9BACT</name>
<dbReference type="SUPFAM" id="SSF49899">
    <property type="entry name" value="Concanavalin A-like lectins/glucanases"/>
    <property type="match status" value="1"/>
</dbReference>
<dbReference type="Pfam" id="PF00884">
    <property type="entry name" value="Sulfatase"/>
    <property type="match status" value="1"/>
</dbReference>
<dbReference type="RefSeq" id="WP_200352061.1">
    <property type="nucleotide sequence ID" value="NZ_BAABHZ010000001.1"/>
</dbReference>
<dbReference type="PROSITE" id="PS00149">
    <property type="entry name" value="SULFATASE_2"/>
    <property type="match status" value="1"/>
</dbReference>
<evidence type="ECO:0000256" key="3">
    <source>
        <dbReference type="ARBA" id="ARBA00022801"/>
    </source>
</evidence>
<evidence type="ECO:0000256" key="1">
    <source>
        <dbReference type="ARBA" id="ARBA00008779"/>
    </source>
</evidence>
<evidence type="ECO:0000259" key="6">
    <source>
        <dbReference type="Pfam" id="PF00884"/>
    </source>
</evidence>
<dbReference type="PANTHER" id="PTHR42693">
    <property type="entry name" value="ARYLSULFATASE FAMILY MEMBER"/>
    <property type="match status" value="1"/>
</dbReference>
<comment type="similarity">
    <text evidence="1">Belongs to the sulfatase family.</text>
</comment>
<comment type="caution">
    <text evidence="7">The sequence shown here is derived from an EMBL/GenBank/DDBJ whole genome shotgun (WGS) entry which is preliminary data.</text>
</comment>
<keyword evidence="2" id="KW-0479">Metal-binding</keyword>
<evidence type="ECO:0000313" key="7">
    <source>
        <dbReference type="EMBL" id="MBK1817107.1"/>
    </source>
</evidence>
<dbReference type="GO" id="GO:0004065">
    <property type="term" value="F:arylsulfatase activity"/>
    <property type="evidence" value="ECO:0007669"/>
    <property type="project" value="TreeGrafter"/>
</dbReference>
<evidence type="ECO:0000256" key="4">
    <source>
        <dbReference type="ARBA" id="ARBA00022837"/>
    </source>
</evidence>
<dbReference type="InterPro" id="IPR000917">
    <property type="entry name" value="Sulfatase_N"/>
</dbReference>
<dbReference type="Gene3D" id="2.60.120.200">
    <property type="match status" value="1"/>
</dbReference>
<dbReference type="Proteomes" id="UP000600139">
    <property type="component" value="Unassembled WGS sequence"/>
</dbReference>
<dbReference type="Gene3D" id="3.40.720.10">
    <property type="entry name" value="Alkaline Phosphatase, subunit A"/>
    <property type="match status" value="1"/>
</dbReference>
<dbReference type="InterPro" id="IPR024607">
    <property type="entry name" value="Sulfatase_CS"/>
</dbReference>
<sequence>MKGFVPSLIGFSSRLILPFFLTRAVLATENSPNIVFILADDLGYGDVSIYNPESKIRTPHLDRLAGQGMRFTDAHAPSSVCTPTRYSILTGRLAWRSPLKSGVLPPWGAPLIDAKRLTVSAFLKQNGYRTAAIGKWHLGWTWPTRDGQPPASGADRLSNVDFTKPVTGGPTDRGFDYYFGVDVPNYPPYVYIENDRTVGIPAEASGPAYNRPGPALPGWDWTNVLPEITRRGVTYIEEAGKKSGPYFLYVPLTSPHYPVVPTPEFRGKSGAGDYGDFVLQTDDAVGRILDAIDRSGQAENTLVIFTSDNGPEVTGEVKPGVYDRVKQYGHSSSGGLRGAKRDLWEGGHRVPFIARWPRRIKPALTSETTISHVDFFATAAAILGKPLDPEAAPDSFNILPALIGEPSGQVRPATIHHGQNGNLAIRQGDWVFINAPSGDGNREPSWRKEEWKIQPHDEQAELFNLKDDPRQTRNLYSGNRDKALELKSLLDRFISTGRSTPGPDLANDPASKDRSPSRSNATASGPWKSGDVLDAANAPKISGRGFTFNARITAEKNEGVIAAQGGARHGYALYLQDGKLVFALRTDAKLTTASAPAPPLHEATDIEATLENSGKLTLKIQGETAATGQAPAVIAQHPGDPLSIGSDARSPVGPYPSPNPFQGKIEQARIHLQNPE</sequence>
<keyword evidence="8" id="KW-1185">Reference proteome</keyword>
<evidence type="ECO:0000256" key="2">
    <source>
        <dbReference type="ARBA" id="ARBA00022723"/>
    </source>
</evidence>
<dbReference type="InterPro" id="IPR050738">
    <property type="entry name" value="Sulfatase"/>
</dbReference>
<protein>
    <submittedName>
        <fullName evidence="7">Sulfatase-like hydrolase/transferase</fullName>
    </submittedName>
</protein>
<dbReference type="PANTHER" id="PTHR42693:SF53">
    <property type="entry name" value="ENDO-4-O-SULFATASE"/>
    <property type="match status" value="1"/>
</dbReference>
<dbReference type="SUPFAM" id="SSF53649">
    <property type="entry name" value="Alkaline phosphatase-like"/>
    <property type="match status" value="1"/>
</dbReference>
<dbReference type="GO" id="GO:0046872">
    <property type="term" value="F:metal ion binding"/>
    <property type="evidence" value="ECO:0007669"/>
    <property type="project" value="UniProtKB-KW"/>
</dbReference>
<gene>
    <name evidence="7" type="ORF">JIN84_15920</name>
</gene>
<evidence type="ECO:0000313" key="8">
    <source>
        <dbReference type="Proteomes" id="UP000600139"/>
    </source>
</evidence>
<dbReference type="InterPro" id="IPR017850">
    <property type="entry name" value="Alkaline_phosphatase_core_sf"/>
</dbReference>
<feature type="region of interest" description="Disordered" evidence="5">
    <location>
        <begin position="639"/>
        <end position="662"/>
    </location>
</feature>
<feature type="region of interest" description="Disordered" evidence="5">
    <location>
        <begin position="497"/>
        <end position="532"/>
    </location>
</feature>
<dbReference type="PROSITE" id="PS00523">
    <property type="entry name" value="SULFATASE_1"/>
    <property type="match status" value="1"/>
</dbReference>
<reference evidence="7" key="1">
    <citation type="submission" date="2021-01" db="EMBL/GenBank/DDBJ databases">
        <title>Modified the classification status of verrucomicrobia.</title>
        <authorList>
            <person name="Feng X."/>
        </authorList>
    </citation>
    <scope>NUCLEOTIDE SEQUENCE</scope>
    <source>
        <strain evidence="7">JCM 18052</strain>
    </source>
</reference>
<evidence type="ECO:0000256" key="5">
    <source>
        <dbReference type="SAM" id="MobiDB-lite"/>
    </source>
</evidence>
<proteinExistence type="inferred from homology"/>
<organism evidence="7 8">
    <name type="scientific">Luteolibacter yonseiensis</name>
    <dbReference type="NCBI Taxonomy" id="1144680"/>
    <lineage>
        <taxon>Bacteria</taxon>
        <taxon>Pseudomonadati</taxon>
        <taxon>Verrucomicrobiota</taxon>
        <taxon>Verrucomicrobiia</taxon>
        <taxon>Verrucomicrobiales</taxon>
        <taxon>Verrucomicrobiaceae</taxon>
        <taxon>Luteolibacter</taxon>
    </lineage>
</organism>
<accession>A0A934R526</accession>
<keyword evidence="3 7" id="KW-0378">Hydrolase</keyword>
<dbReference type="Gene3D" id="3.30.1120.10">
    <property type="match status" value="1"/>
</dbReference>